<sequence length="207" mass="20509">MSPRITAAVSLLALAASASSAFELTSPSSSGYWVACENNTLSWTSNSTDASEFSVALIDTSNTPTTPSLVNGNYQIANGLQTSAGSAVIELNCISASSSYQILFVNSSQYELEHPQVYFSGGLFEVKPNGTAPASSSTSGMTTSILSGSSPTSAPSGSSSGTGASTAPTTTASNSNNKTGDASARASAGLVATLLAVGLAAATAVLA</sequence>
<keyword evidence="5" id="KW-1185">Reference proteome</keyword>
<comment type="caution">
    <text evidence="4">The sequence shown here is derived from an EMBL/GenBank/DDBJ whole genome shotgun (WGS) entry which is preliminary data.</text>
</comment>
<proteinExistence type="predicted"/>
<feature type="region of interest" description="Disordered" evidence="1">
    <location>
        <begin position="130"/>
        <end position="182"/>
    </location>
</feature>
<evidence type="ECO:0000256" key="2">
    <source>
        <dbReference type="SAM" id="Phobius"/>
    </source>
</evidence>
<keyword evidence="2" id="KW-0812">Transmembrane</keyword>
<keyword evidence="3" id="KW-0732">Signal</keyword>
<accession>A0AAN6GQ89</accession>
<evidence type="ECO:0000313" key="4">
    <source>
        <dbReference type="EMBL" id="KAK0551837.1"/>
    </source>
</evidence>
<organism evidence="4 5">
    <name type="scientific">Tilletia horrida</name>
    <dbReference type="NCBI Taxonomy" id="155126"/>
    <lineage>
        <taxon>Eukaryota</taxon>
        <taxon>Fungi</taxon>
        <taxon>Dikarya</taxon>
        <taxon>Basidiomycota</taxon>
        <taxon>Ustilaginomycotina</taxon>
        <taxon>Exobasidiomycetes</taxon>
        <taxon>Tilletiales</taxon>
        <taxon>Tilletiaceae</taxon>
        <taxon>Tilletia</taxon>
    </lineage>
</organism>
<feature type="compositionally biased region" description="Low complexity" evidence="1">
    <location>
        <begin position="147"/>
        <end position="177"/>
    </location>
</feature>
<feature type="signal peptide" evidence="3">
    <location>
        <begin position="1"/>
        <end position="21"/>
    </location>
</feature>
<name>A0AAN6GQ89_9BASI</name>
<keyword evidence="2" id="KW-1133">Transmembrane helix</keyword>
<evidence type="ECO:0000256" key="3">
    <source>
        <dbReference type="SAM" id="SignalP"/>
    </source>
</evidence>
<dbReference type="Proteomes" id="UP001176517">
    <property type="component" value="Unassembled WGS sequence"/>
</dbReference>
<dbReference type="EMBL" id="JAPDMZ010000071">
    <property type="protein sequence ID" value="KAK0551837.1"/>
    <property type="molecule type" value="Genomic_DNA"/>
</dbReference>
<keyword evidence="2" id="KW-0472">Membrane</keyword>
<evidence type="ECO:0000256" key="1">
    <source>
        <dbReference type="SAM" id="MobiDB-lite"/>
    </source>
</evidence>
<feature type="chain" id="PRO_5042897530" evidence="3">
    <location>
        <begin position="22"/>
        <end position="207"/>
    </location>
</feature>
<evidence type="ECO:0000313" key="5">
    <source>
        <dbReference type="Proteomes" id="UP001176517"/>
    </source>
</evidence>
<gene>
    <name evidence="4" type="ORF">OC846_003123</name>
</gene>
<dbReference type="AlphaFoldDB" id="A0AAN6GQ89"/>
<feature type="transmembrane region" description="Helical" evidence="2">
    <location>
        <begin position="186"/>
        <end position="206"/>
    </location>
</feature>
<protein>
    <submittedName>
        <fullName evidence="4">Uncharacterized protein</fullName>
    </submittedName>
</protein>
<feature type="compositionally biased region" description="Polar residues" evidence="1">
    <location>
        <begin position="132"/>
        <end position="146"/>
    </location>
</feature>
<reference evidence="4" key="1">
    <citation type="journal article" date="2023" name="PhytoFront">
        <title>Draft Genome Resources of Seven Strains of Tilletia horrida, Causal Agent of Kernel Smut of Rice.</title>
        <authorList>
            <person name="Khanal S."/>
            <person name="Antony Babu S."/>
            <person name="Zhou X.G."/>
        </authorList>
    </citation>
    <scope>NUCLEOTIDE SEQUENCE</scope>
    <source>
        <strain evidence="4">TX6</strain>
    </source>
</reference>